<evidence type="ECO:0000313" key="1">
    <source>
        <dbReference type="EMBL" id="CVL00518.1"/>
    </source>
</evidence>
<dbReference type="GeneID" id="65089192"/>
<dbReference type="RefSeq" id="XP_041686421.1">
    <property type="nucleotide sequence ID" value="XM_041820552.1"/>
</dbReference>
<reference evidence="2" key="1">
    <citation type="journal article" date="2016" name="Genome Biol. Evol.">
        <title>Comparative 'omics' of the Fusarium fujikuroi species complex highlights differences in genetic potential and metabolite synthesis.</title>
        <authorList>
            <person name="Niehaus E.-M."/>
            <person name="Muensterkoetter M."/>
            <person name="Proctor R.H."/>
            <person name="Brown D.W."/>
            <person name="Sharon A."/>
            <person name="Idan Y."/>
            <person name="Oren-Young L."/>
            <person name="Sieber C.M."/>
            <person name="Novak O."/>
            <person name="Pencik A."/>
            <person name="Tarkowska D."/>
            <person name="Hromadova K."/>
            <person name="Freeman S."/>
            <person name="Maymon M."/>
            <person name="Elazar M."/>
            <person name="Youssef S.A."/>
            <person name="El-Shabrawy E.S.M."/>
            <person name="Shalaby A.B.A."/>
            <person name="Houterman P."/>
            <person name="Brock N.L."/>
            <person name="Burkhardt I."/>
            <person name="Tsavkelova E.A."/>
            <person name="Dickschat J.S."/>
            <person name="Galuszka P."/>
            <person name="Gueldener U."/>
            <person name="Tudzynski B."/>
        </authorList>
    </citation>
    <scope>NUCLEOTIDE SEQUENCE [LARGE SCALE GENOMIC DNA]</scope>
    <source>
        <strain evidence="2">MRC7560</strain>
    </source>
</reference>
<protein>
    <submittedName>
        <fullName evidence="1">Uncharacterized protein</fullName>
    </submittedName>
</protein>
<comment type="caution">
    <text evidence="1">The sequence shown here is derived from an EMBL/GenBank/DDBJ whole genome shotgun (WGS) entry which is preliminary data.</text>
</comment>
<dbReference type="AlphaFoldDB" id="A0A1L7TPD4"/>
<dbReference type="VEuPathDB" id="FungiDB:FMAN_09935"/>
<accession>A0A1L7TPD4</accession>
<organism evidence="1 2">
    <name type="scientific">Fusarium mangiferae</name>
    <name type="common">Mango malformation disease fungus</name>
    <dbReference type="NCBI Taxonomy" id="192010"/>
    <lineage>
        <taxon>Eukaryota</taxon>
        <taxon>Fungi</taxon>
        <taxon>Dikarya</taxon>
        <taxon>Ascomycota</taxon>
        <taxon>Pezizomycotina</taxon>
        <taxon>Sordariomycetes</taxon>
        <taxon>Hypocreomycetidae</taxon>
        <taxon>Hypocreales</taxon>
        <taxon>Nectriaceae</taxon>
        <taxon>Fusarium</taxon>
        <taxon>Fusarium fujikuroi species complex</taxon>
    </lineage>
</organism>
<dbReference type="EMBL" id="FCQH01000011">
    <property type="protein sequence ID" value="CVL00518.1"/>
    <property type="molecule type" value="Genomic_DNA"/>
</dbReference>
<evidence type="ECO:0000313" key="2">
    <source>
        <dbReference type="Proteomes" id="UP000184255"/>
    </source>
</evidence>
<name>A0A1L7TPD4_FUSMA</name>
<sequence length="89" mass="10486">MANRVELEALRFERVIRNWPVDSSPHDSAADRFPLATHTTAIEFQGEHLFGKGLSNVNVSYFEYHVDMTQWRLITKRLMTKNNPWPWNV</sequence>
<dbReference type="Proteomes" id="UP000184255">
    <property type="component" value="Unassembled WGS sequence"/>
</dbReference>
<proteinExistence type="predicted"/>
<keyword evidence="2" id="KW-1185">Reference proteome</keyword>
<gene>
    <name evidence="1" type="ORF">FMAN_09935</name>
</gene>